<evidence type="ECO:0000256" key="1">
    <source>
        <dbReference type="ARBA" id="ARBA00004196"/>
    </source>
</evidence>
<accession>A0A917JQ53</accession>
<evidence type="ECO:0000256" key="4">
    <source>
        <dbReference type="SAM" id="SignalP"/>
    </source>
</evidence>
<organism evidence="6 7">
    <name type="scientific">Legionella impletisoli</name>
    <dbReference type="NCBI Taxonomy" id="343510"/>
    <lineage>
        <taxon>Bacteria</taxon>
        <taxon>Pseudomonadati</taxon>
        <taxon>Pseudomonadota</taxon>
        <taxon>Gammaproteobacteria</taxon>
        <taxon>Legionellales</taxon>
        <taxon>Legionellaceae</taxon>
        <taxon>Legionella</taxon>
    </lineage>
</organism>
<sequence length="104" mass="11908">MKWKIFIVVFLFWILPAYAGSLNVGITGDNPPFCSTADQSHHYYGFDMEIMDQLGKRLNQPINYIVMSFHQLFTAIDNETIDLAIDSIIITPQREKDEPLTAVL</sequence>
<keyword evidence="7" id="KW-1185">Reference proteome</keyword>
<evidence type="ECO:0000313" key="7">
    <source>
        <dbReference type="Proteomes" id="UP000630149"/>
    </source>
</evidence>
<protein>
    <recommendedName>
        <fullName evidence="5">Solute-binding protein family 3/N-terminal domain-containing protein</fullName>
    </recommendedName>
</protein>
<comment type="subcellular location">
    <subcellularLocation>
        <location evidence="1">Cell envelope</location>
    </subcellularLocation>
</comment>
<dbReference type="RefSeq" id="WP_131775579.1">
    <property type="nucleotide sequence ID" value="NZ_BMOB01000001.1"/>
</dbReference>
<name>A0A917JQ53_9GAMM</name>
<evidence type="ECO:0000259" key="5">
    <source>
        <dbReference type="Pfam" id="PF00497"/>
    </source>
</evidence>
<feature type="chain" id="PRO_5037434558" description="Solute-binding protein family 3/N-terminal domain-containing protein" evidence="4">
    <location>
        <begin position="20"/>
        <end position="104"/>
    </location>
</feature>
<dbReference type="Pfam" id="PF00497">
    <property type="entry name" value="SBP_bac_3"/>
    <property type="match status" value="1"/>
</dbReference>
<dbReference type="GO" id="GO:0030313">
    <property type="term" value="C:cell envelope"/>
    <property type="evidence" value="ECO:0007669"/>
    <property type="project" value="UniProtKB-SubCell"/>
</dbReference>
<dbReference type="OrthoDB" id="9768183at2"/>
<dbReference type="SUPFAM" id="SSF53850">
    <property type="entry name" value="Periplasmic binding protein-like II"/>
    <property type="match status" value="1"/>
</dbReference>
<dbReference type="PANTHER" id="PTHR35936">
    <property type="entry name" value="MEMBRANE-BOUND LYTIC MUREIN TRANSGLYCOSYLASE F"/>
    <property type="match status" value="1"/>
</dbReference>
<dbReference type="PANTHER" id="PTHR35936:SF17">
    <property type="entry name" value="ARGININE-BINDING EXTRACELLULAR PROTEIN ARTP"/>
    <property type="match status" value="1"/>
</dbReference>
<reference evidence="6" key="2">
    <citation type="submission" date="2020-09" db="EMBL/GenBank/DDBJ databases">
        <authorList>
            <person name="Sun Q."/>
            <person name="Ohkuma M."/>
        </authorList>
    </citation>
    <scope>NUCLEOTIDE SEQUENCE</scope>
    <source>
        <strain evidence="6">JCM 13919</strain>
    </source>
</reference>
<evidence type="ECO:0000313" key="6">
    <source>
        <dbReference type="EMBL" id="GGI78076.1"/>
    </source>
</evidence>
<dbReference type="EMBL" id="BMOB01000001">
    <property type="protein sequence ID" value="GGI78076.1"/>
    <property type="molecule type" value="Genomic_DNA"/>
</dbReference>
<dbReference type="AlphaFoldDB" id="A0A917JQ53"/>
<reference evidence="6" key="1">
    <citation type="journal article" date="2014" name="Int. J. Syst. Evol. Microbiol.">
        <title>Complete genome sequence of Corynebacterium casei LMG S-19264T (=DSM 44701T), isolated from a smear-ripened cheese.</title>
        <authorList>
            <consortium name="US DOE Joint Genome Institute (JGI-PGF)"/>
            <person name="Walter F."/>
            <person name="Albersmeier A."/>
            <person name="Kalinowski J."/>
            <person name="Ruckert C."/>
        </authorList>
    </citation>
    <scope>NUCLEOTIDE SEQUENCE</scope>
    <source>
        <strain evidence="6">JCM 13919</strain>
    </source>
</reference>
<dbReference type="Proteomes" id="UP000630149">
    <property type="component" value="Unassembled WGS sequence"/>
</dbReference>
<evidence type="ECO:0000256" key="2">
    <source>
        <dbReference type="ARBA" id="ARBA00010333"/>
    </source>
</evidence>
<feature type="signal peptide" evidence="4">
    <location>
        <begin position="1"/>
        <end position="19"/>
    </location>
</feature>
<comment type="similarity">
    <text evidence="2">Belongs to the bacterial solute-binding protein 3 family.</text>
</comment>
<dbReference type="InterPro" id="IPR001638">
    <property type="entry name" value="Solute-binding_3/MltF_N"/>
</dbReference>
<dbReference type="Gene3D" id="3.40.190.10">
    <property type="entry name" value="Periplasmic binding protein-like II"/>
    <property type="match status" value="1"/>
</dbReference>
<dbReference type="InterPro" id="IPR018313">
    <property type="entry name" value="SBP_3_CS"/>
</dbReference>
<dbReference type="PROSITE" id="PS01039">
    <property type="entry name" value="SBP_BACTERIAL_3"/>
    <property type="match status" value="1"/>
</dbReference>
<keyword evidence="3 4" id="KW-0732">Signal</keyword>
<evidence type="ECO:0000256" key="3">
    <source>
        <dbReference type="ARBA" id="ARBA00022729"/>
    </source>
</evidence>
<comment type="caution">
    <text evidence="6">The sequence shown here is derived from an EMBL/GenBank/DDBJ whole genome shotgun (WGS) entry which is preliminary data.</text>
</comment>
<proteinExistence type="inferred from homology"/>
<feature type="domain" description="Solute-binding protein family 3/N-terminal" evidence="5">
    <location>
        <begin position="22"/>
        <end position="96"/>
    </location>
</feature>
<gene>
    <name evidence="6" type="ORF">GCM10007966_03460</name>
</gene>